<dbReference type="GO" id="GO:0016491">
    <property type="term" value="F:oxidoreductase activity"/>
    <property type="evidence" value="ECO:0007669"/>
    <property type="project" value="UniProtKB-KW"/>
</dbReference>
<dbReference type="InterPro" id="IPR012932">
    <property type="entry name" value="VKOR"/>
</dbReference>
<sequence length="333" mass="36137">MIRRRSTPWIHRFSRLLIAGIASCGALVTGYLTIVKLSGGEAACTASSATAGSAAGCNSVLSSPWATILGQPLALFGFLAYFSMLVFALAPLLFKSGENKEQRQKLENLTWMFLLIGSISMTVFSSYLMYVLFSQIKTICPYCIASALFSLTMLVLTIIGRSWEDIGQIFFTAIIVGMVTLIGTLGVYAGVTPNGTAAQTDSSQGGAINFVPQQNPIPGVGWEVTTTSGEAEIALARHLKEIGAMEYIAWWCPHCHDQKLLFGKEAYKEVPHIDCAPADNPNNIKPECKAAGIESYPTWKIKGKTYTGAQNLQELAKASGYKGPTNFKYYLNR</sequence>
<feature type="transmembrane region" description="Helical" evidence="10">
    <location>
        <begin position="12"/>
        <end position="32"/>
    </location>
</feature>
<dbReference type="GO" id="GO:0016020">
    <property type="term" value="C:membrane"/>
    <property type="evidence" value="ECO:0007669"/>
    <property type="project" value="UniProtKB-SubCell"/>
</dbReference>
<evidence type="ECO:0000256" key="7">
    <source>
        <dbReference type="ARBA" id="ARBA00023136"/>
    </source>
</evidence>
<evidence type="ECO:0000256" key="9">
    <source>
        <dbReference type="ARBA" id="ARBA00023284"/>
    </source>
</evidence>
<dbReference type="SMART" id="SM00756">
    <property type="entry name" value="VKc"/>
    <property type="match status" value="1"/>
</dbReference>
<feature type="transmembrane region" description="Helical" evidence="10">
    <location>
        <begin position="171"/>
        <end position="191"/>
    </location>
</feature>
<feature type="transmembrane region" description="Helical" evidence="10">
    <location>
        <begin position="106"/>
        <end position="133"/>
    </location>
</feature>
<dbReference type="InterPro" id="IPR038354">
    <property type="entry name" value="VKOR_sf"/>
</dbReference>
<keyword evidence="7 10" id="KW-0472">Membrane</keyword>
<dbReference type="Pfam" id="PF07884">
    <property type="entry name" value="VKOR"/>
    <property type="match status" value="1"/>
</dbReference>
<evidence type="ECO:0000256" key="2">
    <source>
        <dbReference type="ARBA" id="ARBA00006214"/>
    </source>
</evidence>
<evidence type="ECO:0000256" key="10">
    <source>
        <dbReference type="SAM" id="Phobius"/>
    </source>
</evidence>
<gene>
    <name evidence="12" type="ORF">IQ247_00675</name>
</gene>
<evidence type="ECO:0000259" key="11">
    <source>
        <dbReference type="SMART" id="SM00756"/>
    </source>
</evidence>
<evidence type="ECO:0000256" key="1">
    <source>
        <dbReference type="ARBA" id="ARBA00004141"/>
    </source>
</evidence>
<feature type="transmembrane region" description="Helical" evidence="10">
    <location>
        <begin position="139"/>
        <end position="159"/>
    </location>
</feature>
<keyword evidence="9" id="KW-0676">Redox-active center</keyword>
<keyword evidence="5 10" id="KW-1133">Transmembrane helix</keyword>
<keyword evidence="6" id="KW-0560">Oxidoreductase</keyword>
<evidence type="ECO:0000313" key="12">
    <source>
        <dbReference type="EMBL" id="MBE9211245.1"/>
    </source>
</evidence>
<evidence type="ECO:0000256" key="5">
    <source>
        <dbReference type="ARBA" id="ARBA00022989"/>
    </source>
</evidence>
<dbReference type="InterPro" id="IPR036249">
    <property type="entry name" value="Thioredoxin-like_sf"/>
</dbReference>
<reference evidence="12" key="1">
    <citation type="submission" date="2020-10" db="EMBL/GenBank/DDBJ databases">
        <authorList>
            <person name="Castelo-Branco R."/>
            <person name="Eusebio N."/>
            <person name="Adriana R."/>
            <person name="Vieira A."/>
            <person name="Brugerolle De Fraissinette N."/>
            <person name="Rezende De Castro R."/>
            <person name="Schneider M.P."/>
            <person name="Vasconcelos V."/>
            <person name="Leao P.N."/>
        </authorList>
    </citation>
    <scope>NUCLEOTIDE SEQUENCE</scope>
    <source>
        <strain evidence="12">LEGE 06105</strain>
    </source>
</reference>
<keyword evidence="13" id="KW-1185">Reference proteome</keyword>
<evidence type="ECO:0000256" key="6">
    <source>
        <dbReference type="ARBA" id="ARBA00023002"/>
    </source>
</evidence>
<dbReference type="Gene3D" id="1.20.1440.130">
    <property type="entry name" value="VKOR domain"/>
    <property type="match status" value="1"/>
</dbReference>
<keyword evidence="4" id="KW-0874">Quinone</keyword>
<feature type="transmembrane region" description="Helical" evidence="10">
    <location>
        <begin position="73"/>
        <end position="94"/>
    </location>
</feature>
<evidence type="ECO:0000313" key="13">
    <source>
        <dbReference type="Proteomes" id="UP000620559"/>
    </source>
</evidence>
<dbReference type="EMBL" id="JADEWL010000002">
    <property type="protein sequence ID" value="MBE9211245.1"/>
    <property type="molecule type" value="Genomic_DNA"/>
</dbReference>
<evidence type="ECO:0000256" key="3">
    <source>
        <dbReference type="ARBA" id="ARBA00022692"/>
    </source>
</evidence>
<protein>
    <submittedName>
        <fullName evidence="12">Vitamin K epoxide reductase family protein</fullName>
    </submittedName>
</protein>
<accession>A0A8J7EZ02</accession>
<evidence type="ECO:0000256" key="4">
    <source>
        <dbReference type="ARBA" id="ARBA00022719"/>
    </source>
</evidence>
<dbReference type="RefSeq" id="WP_193915800.1">
    <property type="nucleotide sequence ID" value="NZ_JADEWL010000002.1"/>
</dbReference>
<organism evidence="12 13">
    <name type="scientific">Plectonema cf. radiosum LEGE 06105</name>
    <dbReference type="NCBI Taxonomy" id="945769"/>
    <lineage>
        <taxon>Bacteria</taxon>
        <taxon>Bacillati</taxon>
        <taxon>Cyanobacteriota</taxon>
        <taxon>Cyanophyceae</taxon>
        <taxon>Oscillatoriophycideae</taxon>
        <taxon>Oscillatoriales</taxon>
        <taxon>Microcoleaceae</taxon>
        <taxon>Plectonema</taxon>
    </lineage>
</organism>
<dbReference type="PANTHER" id="PTHR34573">
    <property type="entry name" value="VKC DOMAIN-CONTAINING PROTEIN"/>
    <property type="match status" value="1"/>
</dbReference>
<dbReference type="CDD" id="cd12916">
    <property type="entry name" value="VKOR_1"/>
    <property type="match status" value="1"/>
</dbReference>
<dbReference type="GO" id="GO:0048038">
    <property type="term" value="F:quinone binding"/>
    <property type="evidence" value="ECO:0007669"/>
    <property type="project" value="UniProtKB-KW"/>
</dbReference>
<dbReference type="AlphaFoldDB" id="A0A8J7EZ02"/>
<comment type="similarity">
    <text evidence="2">Belongs to the VKOR family.</text>
</comment>
<keyword evidence="3 10" id="KW-0812">Transmembrane</keyword>
<name>A0A8J7EZ02_9CYAN</name>
<proteinExistence type="inferred from homology"/>
<dbReference type="InterPro" id="IPR044698">
    <property type="entry name" value="VKOR/LTO1"/>
</dbReference>
<comment type="caution">
    <text evidence="12">The sequence shown here is derived from an EMBL/GenBank/DDBJ whole genome shotgun (WGS) entry which is preliminary data.</text>
</comment>
<dbReference type="SUPFAM" id="SSF52833">
    <property type="entry name" value="Thioredoxin-like"/>
    <property type="match status" value="1"/>
</dbReference>
<keyword evidence="8" id="KW-1015">Disulfide bond</keyword>
<feature type="domain" description="Vitamin K epoxide reductase" evidence="11">
    <location>
        <begin position="11"/>
        <end position="161"/>
    </location>
</feature>
<comment type="subcellular location">
    <subcellularLocation>
        <location evidence="1">Membrane</location>
        <topology evidence="1">Multi-pass membrane protein</topology>
    </subcellularLocation>
</comment>
<evidence type="ECO:0000256" key="8">
    <source>
        <dbReference type="ARBA" id="ARBA00023157"/>
    </source>
</evidence>
<dbReference type="Gene3D" id="3.40.30.10">
    <property type="entry name" value="Glutaredoxin"/>
    <property type="match status" value="1"/>
</dbReference>
<dbReference type="Proteomes" id="UP000620559">
    <property type="component" value="Unassembled WGS sequence"/>
</dbReference>
<dbReference type="PANTHER" id="PTHR34573:SF1">
    <property type="entry name" value="VITAMIN K EPOXIDE REDUCTASE DOMAIN-CONTAINING PROTEIN"/>
    <property type="match status" value="1"/>
</dbReference>